<evidence type="ECO:0000313" key="3">
    <source>
        <dbReference type="Proteomes" id="UP000829194"/>
    </source>
</evidence>
<sequence length="287" mass="31367">MRPLLYSALLFGLSCAAHADPRQDWDAFRAAMIQQASGPTGMYAIQDVTVIAAGASAHLPAGQKPADARWAKDAGGKDEVRVGYRDGKAIVEGPGVAATDLLKAKDQQQALPNGLTVRGTVYEDSLKVWLYNPARVATHYKGMSFFPYDPKGVVTATFTRKDVPVGVSHLDSRNHTGLMYWIGDVQLPIQGKTYTLRAFNKERDWSKINHVLMFVTDKTSKKTSYGGGRAVGVTFEPGAAPKTMTVNLNTMYSFLCAHSDYFNCPINLTTFVPVELKYGEKYPPGGH</sequence>
<protein>
    <submittedName>
        <fullName evidence="2">DUF1684 domain-containing protein</fullName>
    </submittedName>
</protein>
<evidence type="ECO:0000313" key="2">
    <source>
        <dbReference type="EMBL" id="UNP31503.1"/>
    </source>
</evidence>
<keyword evidence="1" id="KW-0732">Signal</keyword>
<reference evidence="2 3" key="1">
    <citation type="submission" date="2022-03" db="EMBL/GenBank/DDBJ databases">
        <title>Complete genome sequence of Lysobacter capsici VKM B-2533 and Lysobacter gummosus 10.1.1, promising sources of lytic agents.</title>
        <authorList>
            <person name="Tarlachkov S.V."/>
            <person name="Kudryakova I.V."/>
            <person name="Afoshin A.S."/>
            <person name="Leontyevskaya E.A."/>
            <person name="Leontyevskaya N.V."/>
        </authorList>
    </citation>
    <scope>NUCLEOTIDE SEQUENCE [LARGE SCALE GENOMIC DNA]</scope>
    <source>
        <strain evidence="2 3">10.1.1</strain>
    </source>
</reference>
<dbReference type="Proteomes" id="UP000829194">
    <property type="component" value="Chromosome"/>
</dbReference>
<name>A0ABY3XIL4_9GAMM</name>
<dbReference type="Pfam" id="PF07920">
    <property type="entry name" value="DUF1684"/>
    <property type="match status" value="1"/>
</dbReference>
<evidence type="ECO:0000256" key="1">
    <source>
        <dbReference type="SAM" id="SignalP"/>
    </source>
</evidence>
<dbReference type="PROSITE" id="PS51257">
    <property type="entry name" value="PROKAR_LIPOPROTEIN"/>
    <property type="match status" value="1"/>
</dbReference>
<dbReference type="InterPro" id="IPR012467">
    <property type="entry name" value="DUF1684"/>
</dbReference>
<dbReference type="RefSeq" id="WP_057942634.1">
    <property type="nucleotide sequence ID" value="NZ_CP011131.1"/>
</dbReference>
<dbReference type="PANTHER" id="PTHR41913:SF1">
    <property type="entry name" value="DUF1684 DOMAIN-CONTAINING PROTEIN"/>
    <property type="match status" value="1"/>
</dbReference>
<keyword evidence="3" id="KW-1185">Reference proteome</keyword>
<proteinExistence type="predicted"/>
<gene>
    <name evidence="2" type="ORF">MOV92_09765</name>
</gene>
<organism evidence="2 3">
    <name type="scientific">Lysobacter gummosus</name>
    <dbReference type="NCBI Taxonomy" id="262324"/>
    <lineage>
        <taxon>Bacteria</taxon>
        <taxon>Pseudomonadati</taxon>
        <taxon>Pseudomonadota</taxon>
        <taxon>Gammaproteobacteria</taxon>
        <taxon>Lysobacterales</taxon>
        <taxon>Lysobacteraceae</taxon>
        <taxon>Lysobacter</taxon>
    </lineage>
</organism>
<accession>A0ABY3XIL4</accession>
<feature type="signal peptide" evidence="1">
    <location>
        <begin position="1"/>
        <end position="19"/>
    </location>
</feature>
<dbReference type="EMBL" id="CP093547">
    <property type="protein sequence ID" value="UNP31503.1"/>
    <property type="molecule type" value="Genomic_DNA"/>
</dbReference>
<dbReference type="PANTHER" id="PTHR41913">
    <property type="entry name" value="DUF1684 DOMAIN-CONTAINING PROTEIN"/>
    <property type="match status" value="1"/>
</dbReference>
<feature type="chain" id="PRO_5045110219" evidence="1">
    <location>
        <begin position="20"/>
        <end position="287"/>
    </location>
</feature>